<dbReference type="EMBL" id="KZ613787">
    <property type="protein sequence ID" value="PMD61065.1"/>
    <property type="molecule type" value="Genomic_DNA"/>
</dbReference>
<evidence type="ECO:0000313" key="3">
    <source>
        <dbReference type="Proteomes" id="UP000235371"/>
    </source>
</evidence>
<dbReference type="PROSITE" id="PS50011">
    <property type="entry name" value="PROTEIN_KINASE_DOM"/>
    <property type="match status" value="1"/>
</dbReference>
<dbReference type="OrthoDB" id="1046782at2759"/>
<dbReference type="InParanoid" id="A0A2J6TDE9"/>
<sequence>MEVPGSTENNRGRHGNLKPENILWFKGPGCDGLGGPTGVLQICDFGLADFHSTQWALVPAGNIGGLTHAYRTPEWDVSNLISPSYDIWSLGCVLLEFVTWYMLGAKKVKNFEDKRVAGSPEIALSTTEDPSSVYTISPVGVGREWQRRRQL</sequence>
<dbReference type="Proteomes" id="UP000235371">
    <property type="component" value="Unassembled WGS sequence"/>
</dbReference>
<dbReference type="GO" id="GO:0004674">
    <property type="term" value="F:protein serine/threonine kinase activity"/>
    <property type="evidence" value="ECO:0007669"/>
    <property type="project" value="TreeGrafter"/>
</dbReference>
<dbReference type="STRING" id="1095630.A0A2J6TDE9"/>
<gene>
    <name evidence="2" type="ORF">K444DRAFT_629069</name>
</gene>
<reference evidence="2 3" key="1">
    <citation type="submission" date="2016-04" db="EMBL/GenBank/DDBJ databases">
        <title>A degradative enzymes factory behind the ericoid mycorrhizal symbiosis.</title>
        <authorList>
            <consortium name="DOE Joint Genome Institute"/>
            <person name="Martino E."/>
            <person name="Morin E."/>
            <person name="Grelet G."/>
            <person name="Kuo A."/>
            <person name="Kohler A."/>
            <person name="Daghino S."/>
            <person name="Barry K."/>
            <person name="Choi C."/>
            <person name="Cichocki N."/>
            <person name="Clum A."/>
            <person name="Copeland A."/>
            <person name="Hainaut M."/>
            <person name="Haridas S."/>
            <person name="Labutti K."/>
            <person name="Lindquist E."/>
            <person name="Lipzen A."/>
            <person name="Khouja H.-R."/>
            <person name="Murat C."/>
            <person name="Ohm R."/>
            <person name="Olson A."/>
            <person name="Spatafora J."/>
            <person name="Veneault-Fourrey C."/>
            <person name="Henrissat B."/>
            <person name="Grigoriev I."/>
            <person name="Martin F."/>
            <person name="Perotto S."/>
        </authorList>
    </citation>
    <scope>NUCLEOTIDE SEQUENCE [LARGE SCALE GENOMIC DNA]</scope>
    <source>
        <strain evidence="2 3">E</strain>
    </source>
</reference>
<name>A0A2J6TDE9_9HELO</name>
<proteinExistence type="predicted"/>
<dbReference type="InterPro" id="IPR000719">
    <property type="entry name" value="Prot_kinase_dom"/>
</dbReference>
<dbReference type="PANTHER" id="PTHR24359:SF37">
    <property type="entry name" value="PROTEIN KINASE DOMAIN-CONTAINING PROTEIN"/>
    <property type="match status" value="1"/>
</dbReference>
<dbReference type="GeneID" id="36591077"/>
<feature type="domain" description="Protein kinase" evidence="1">
    <location>
        <begin position="1"/>
        <end position="151"/>
    </location>
</feature>
<dbReference type="InterPro" id="IPR011009">
    <property type="entry name" value="Kinase-like_dom_sf"/>
</dbReference>
<dbReference type="AlphaFoldDB" id="A0A2J6TDE9"/>
<dbReference type="SUPFAM" id="SSF56112">
    <property type="entry name" value="Protein kinase-like (PK-like)"/>
    <property type="match status" value="1"/>
</dbReference>
<evidence type="ECO:0000313" key="2">
    <source>
        <dbReference type="EMBL" id="PMD61065.1"/>
    </source>
</evidence>
<keyword evidence="3" id="KW-1185">Reference proteome</keyword>
<dbReference type="Gene3D" id="1.10.510.10">
    <property type="entry name" value="Transferase(Phosphotransferase) domain 1"/>
    <property type="match status" value="1"/>
</dbReference>
<organism evidence="2 3">
    <name type="scientific">Hyaloscypha bicolor E</name>
    <dbReference type="NCBI Taxonomy" id="1095630"/>
    <lineage>
        <taxon>Eukaryota</taxon>
        <taxon>Fungi</taxon>
        <taxon>Dikarya</taxon>
        <taxon>Ascomycota</taxon>
        <taxon>Pezizomycotina</taxon>
        <taxon>Leotiomycetes</taxon>
        <taxon>Helotiales</taxon>
        <taxon>Hyaloscyphaceae</taxon>
        <taxon>Hyaloscypha</taxon>
        <taxon>Hyaloscypha bicolor</taxon>
    </lineage>
</organism>
<accession>A0A2J6TDE9</accession>
<dbReference type="PANTHER" id="PTHR24359">
    <property type="entry name" value="SERINE/THREONINE-PROTEIN KINASE SBK1"/>
    <property type="match status" value="1"/>
</dbReference>
<dbReference type="RefSeq" id="XP_024737969.1">
    <property type="nucleotide sequence ID" value="XM_024883000.1"/>
</dbReference>
<dbReference type="GO" id="GO:0005524">
    <property type="term" value="F:ATP binding"/>
    <property type="evidence" value="ECO:0007669"/>
    <property type="project" value="InterPro"/>
</dbReference>
<dbReference type="Pfam" id="PF00069">
    <property type="entry name" value="Pkinase"/>
    <property type="match status" value="1"/>
</dbReference>
<protein>
    <recommendedName>
        <fullName evidence="1">Protein kinase domain-containing protein</fullName>
    </recommendedName>
</protein>
<evidence type="ECO:0000259" key="1">
    <source>
        <dbReference type="PROSITE" id="PS50011"/>
    </source>
</evidence>